<dbReference type="PANTHER" id="PTHR33990">
    <property type="entry name" value="PROTEIN YJDN-RELATED"/>
    <property type="match status" value="1"/>
</dbReference>
<dbReference type="CDD" id="cd06588">
    <property type="entry name" value="PhnB_like"/>
    <property type="match status" value="1"/>
</dbReference>
<dbReference type="PIRSF" id="PIRSF021700">
    <property type="entry name" value="3_dmu_93_MTrfase"/>
    <property type="match status" value="1"/>
</dbReference>
<evidence type="ECO:0000313" key="2">
    <source>
        <dbReference type="EMBL" id="MFB9734306.1"/>
    </source>
</evidence>
<dbReference type="RefSeq" id="WP_247467909.1">
    <property type="nucleotide sequence ID" value="NZ_JBHMAR010000002.1"/>
</dbReference>
<name>A0ABV5V8Z7_9ACTN</name>
<dbReference type="EMBL" id="JBHMAR010000002">
    <property type="protein sequence ID" value="MFB9734306.1"/>
    <property type="molecule type" value="Genomic_DNA"/>
</dbReference>
<dbReference type="Gene3D" id="3.10.180.10">
    <property type="entry name" value="2,3-Dihydroxybiphenyl 1,2-Dioxygenase, domain 1"/>
    <property type="match status" value="1"/>
</dbReference>
<dbReference type="Pfam" id="PF06983">
    <property type="entry name" value="3-dmu-9_3-mt"/>
    <property type="match status" value="1"/>
</dbReference>
<dbReference type="PANTHER" id="PTHR33990:SF2">
    <property type="entry name" value="PHNB-LIKE DOMAIN-CONTAINING PROTEIN"/>
    <property type="match status" value="1"/>
</dbReference>
<dbReference type="InterPro" id="IPR029068">
    <property type="entry name" value="Glyas_Bleomycin-R_OHBP_Dase"/>
</dbReference>
<protein>
    <submittedName>
        <fullName evidence="2">VOC family protein</fullName>
    </submittedName>
</protein>
<dbReference type="Proteomes" id="UP001589703">
    <property type="component" value="Unassembled WGS sequence"/>
</dbReference>
<comment type="caution">
    <text evidence="2">The sequence shown here is derived from an EMBL/GenBank/DDBJ whole genome shotgun (WGS) entry which is preliminary data.</text>
</comment>
<keyword evidence="3" id="KW-1185">Reference proteome</keyword>
<gene>
    <name evidence="2" type="ORF">ACFFRO_03990</name>
</gene>
<accession>A0ABV5V8Z7</accession>
<dbReference type="InterPro" id="IPR009725">
    <property type="entry name" value="3_dmu_93_MTrfase"/>
</dbReference>
<sequence length="159" mass="17589">MTAEGFATCLWFDRQAEEAARYYVSVFKDSSLGRITHYPDDADRGGEVLTVDFTANGQQFVALNGGPEFTFNEAVSFQIICDDQEEIDHYWARLTEDGGQPGPCGWLKDRYGLSWQVVPKALLEMVASEDRESSARAVKAMMGMGKLDLAALEAAYAGR</sequence>
<feature type="domain" description="PhnB-like" evidence="1">
    <location>
        <begin position="6"/>
        <end position="118"/>
    </location>
</feature>
<organism evidence="2 3">
    <name type="scientific">Streptomyces thermocoprophilus</name>
    <dbReference type="NCBI Taxonomy" id="78356"/>
    <lineage>
        <taxon>Bacteria</taxon>
        <taxon>Bacillati</taxon>
        <taxon>Actinomycetota</taxon>
        <taxon>Actinomycetes</taxon>
        <taxon>Kitasatosporales</taxon>
        <taxon>Streptomycetaceae</taxon>
        <taxon>Streptomyces</taxon>
    </lineage>
</organism>
<evidence type="ECO:0000259" key="1">
    <source>
        <dbReference type="Pfam" id="PF06983"/>
    </source>
</evidence>
<reference evidence="2 3" key="1">
    <citation type="submission" date="2024-09" db="EMBL/GenBank/DDBJ databases">
        <authorList>
            <person name="Sun Q."/>
            <person name="Mori K."/>
        </authorList>
    </citation>
    <scope>NUCLEOTIDE SEQUENCE [LARGE SCALE GENOMIC DNA]</scope>
    <source>
        <strain evidence="2 3">JCM 10918</strain>
    </source>
</reference>
<proteinExistence type="predicted"/>
<dbReference type="SUPFAM" id="SSF54593">
    <property type="entry name" value="Glyoxalase/Bleomycin resistance protein/Dihydroxybiphenyl dioxygenase"/>
    <property type="match status" value="1"/>
</dbReference>
<dbReference type="InterPro" id="IPR028973">
    <property type="entry name" value="PhnB-like"/>
</dbReference>
<evidence type="ECO:0000313" key="3">
    <source>
        <dbReference type="Proteomes" id="UP001589703"/>
    </source>
</evidence>